<evidence type="ECO:0000256" key="1">
    <source>
        <dbReference type="ARBA" id="ARBA00005417"/>
    </source>
</evidence>
<dbReference type="Proteomes" id="UP000471298">
    <property type="component" value="Unassembled WGS sequence"/>
</dbReference>
<dbReference type="PROSITE" id="PS50893">
    <property type="entry name" value="ABC_TRANSPORTER_2"/>
    <property type="match status" value="1"/>
</dbReference>
<dbReference type="Pfam" id="PF00005">
    <property type="entry name" value="ABC_tran"/>
    <property type="match status" value="1"/>
</dbReference>
<dbReference type="GO" id="GO:0005524">
    <property type="term" value="F:ATP binding"/>
    <property type="evidence" value="ECO:0007669"/>
    <property type="project" value="UniProtKB-KW"/>
</dbReference>
<dbReference type="InterPro" id="IPR003593">
    <property type="entry name" value="AAA+_ATPase"/>
</dbReference>
<dbReference type="PANTHER" id="PTHR46743:SF2">
    <property type="entry name" value="TEICHOIC ACIDS EXPORT ATP-BINDING PROTEIN TAGH"/>
    <property type="match status" value="1"/>
</dbReference>
<name>A0A6N7EW63_9GAMM</name>
<dbReference type="EMBL" id="WHNW01000011">
    <property type="protein sequence ID" value="MPV86791.1"/>
    <property type="molecule type" value="Genomic_DNA"/>
</dbReference>
<evidence type="ECO:0000256" key="3">
    <source>
        <dbReference type="ARBA" id="ARBA00022741"/>
    </source>
</evidence>
<dbReference type="InterPro" id="IPR015860">
    <property type="entry name" value="ABC_transpr_TagH-like"/>
</dbReference>
<protein>
    <submittedName>
        <fullName evidence="6">ATP-binding cassette domain-containing protein</fullName>
    </submittedName>
</protein>
<dbReference type="SUPFAM" id="SSF52540">
    <property type="entry name" value="P-loop containing nucleoside triphosphate hydrolases"/>
    <property type="match status" value="1"/>
</dbReference>
<evidence type="ECO:0000256" key="2">
    <source>
        <dbReference type="ARBA" id="ARBA00022448"/>
    </source>
</evidence>
<comment type="caution">
    <text evidence="6">The sequence shown here is derived from an EMBL/GenBank/DDBJ whole genome shotgun (WGS) entry which is preliminary data.</text>
</comment>
<dbReference type="InterPro" id="IPR050683">
    <property type="entry name" value="Bact_Polysacc_Export_ATP-bd"/>
</dbReference>
<keyword evidence="3" id="KW-0547">Nucleotide-binding</keyword>
<organism evidence="6 7">
    <name type="scientific">Ostreibacterium oceani</name>
    <dbReference type="NCBI Taxonomy" id="2654998"/>
    <lineage>
        <taxon>Bacteria</taxon>
        <taxon>Pseudomonadati</taxon>
        <taxon>Pseudomonadota</taxon>
        <taxon>Gammaproteobacteria</taxon>
        <taxon>Cardiobacteriales</taxon>
        <taxon>Ostreibacteriaceae</taxon>
        <taxon>Ostreibacterium</taxon>
    </lineage>
</organism>
<dbReference type="CDD" id="cd03220">
    <property type="entry name" value="ABC_KpsT_Wzt"/>
    <property type="match status" value="1"/>
</dbReference>
<dbReference type="GO" id="GO:0140359">
    <property type="term" value="F:ABC-type transporter activity"/>
    <property type="evidence" value="ECO:0007669"/>
    <property type="project" value="InterPro"/>
</dbReference>
<reference evidence="6 7" key="1">
    <citation type="submission" date="2019-10" db="EMBL/GenBank/DDBJ databases">
        <title>Cardiobacteriales fam. a chemoheterotrophic member of the order Cardiobacteriales, and proposal of Cardiobacteriales fam. nov.</title>
        <authorList>
            <person name="Wang C."/>
        </authorList>
    </citation>
    <scope>NUCLEOTIDE SEQUENCE [LARGE SCALE GENOMIC DNA]</scope>
    <source>
        <strain evidence="6 7">ML27</strain>
    </source>
</reference>
<comment type="similarity">
    <text evidence="1">Belongs to the ABC transporter superfamily.</text>
</comment>
<proteinExistence type="inferred from homology"/>
<dbReference type="InterPro" id="IPR027417">
    <property type="entry name" value="P-loop_NTPase"/>
</dbReference>
<accession>A0A6N7EW63</accession>
<dbReference type="Gene3D" id="3.40.50.300">
    <property type="entry name" value="P-loop containing nucleotide triphosphate hydrolases"/>
    <property type="match status" value="1"/>
</dbReference>
<dbReference type="PANTHER" id="PTHR46743">
    <property type="entry name" value="TEICHOIC ACIDS EXPORT ATP-BINDING PROTEIN TAGH"/>
    <property type="match status" value="1"/>
</dbReference>
<dbReference type="GO" id="GO:0016020">
    <property type="term" value="C:membrane"/>
    <property type="evidence" value="ECO:0007669"/>
    <property type="project" value="InterPro"/>
</dbReference>
<dbReference type="InterPro" id="IPR029439">
    <property type="entry name" value="Wzt_C"/>
</dbReference>
<evidence type="ECO:0000259" key="5">
    <source>
        <dbReference type="PROSITE" id="PS50893"/>
    </source>
</evidence>
<gene>
    <name evidence="6" type="ORF">GCU85_08640</name>
</gene>
<evidence type="ECO:0000256" key="4">
    <source>
        <dbReference type="ARBA" id="ARBA00022840"/>
    </source>
</evidence>
<dbReference type="Gene3D" id="2.70.50.60">
    <property type="entry name" value="abc- transporter (atp binding component) like domain"/>
    <property type="match status" value="1"/>
</dbReference>
<dbReference type="InterPro" id="IPR003439">
    <property type="entry name" value="ABC_transporter-like_ATP-bd"/>
</dbReference>
<evidence type="ECO:0000313" key="6">
    <source>
        <dbReference type="EMBL" id="MPV86791.1"/>
    </source>
</evidence>
<dbReference type="InParanoid" id="A0A6N7EW63"/>
<keyword evidence="7" id="KW-1185">Reference proteome</keyword>
<dbReference type="CDD" id="cd10147">
    <property type="entry name" value="Wzt_C-like"/>
    <property type="match status" value="1"/>
</dbReference>
<dbReference type="SMART" id="SM00382">
    <property type="entry name" value="AAA"/>
    <property type="match status" value="1"/>
</dbReference>
<dbReference type="GO" id="GO:0016887">
    <property type="term" value="F:ATP hydrolysis activity"/>
    <property type="evidence" value="ECO:0007669"/>
    <property type="project" value="InterPro"/>
</dbReference>
<dbReference type="AlphaFoldDB" id="A0A6N7EW63"/>
<feature type="domain" description="ABC transporter" evidence="5">
    <location>
        <begin position="24"/>
        <end position="249"/>
    </location>
</feature>
<evidence type="ECO:0000313" key="7">
    <source>
        <dbReference type="Proteomes" id="UP000471298"/>
    </source>
</evidence>
<keyword evidence="2" id="KW-0813">Transport</keyword>
<keyword evidence="4 6" id="KW-0067">ATP-binding</keyword>
<sequence length="395" mass="42952">MKSETLIELVSVSKSYPKLNTTGLRLSALKSALFNRPYPHDHSIIESVSLRVARGESLGIIGENGAGKSTLLKLISGVLHPTHGTVTCHGRISALLELGAGFHPEYSGLENIKMNAVLSGLSGPALAEKLTAIIDFADIGEYIHEPIKHYSSGMVVRLGFAMMTALSPDLLITDEVLAVGDESFQKKCIAWMQSYLASGGTLLLCSHGMYHIQKLCTHALWMENGRIRQYGSALDVTQAYLSYHEKKSKKAQSELATTAISEGQYSIQSATLCDADGQALEKIKHQSDLYLKGVVYSPDGRSPVVAVGINRSDGSAIYGMTSAMDDVTLTPIDEKHFAFTVCYPTIALLPGQFIVNLHAMDPEAIRLFDTYELPLTVQGDLIALGSVYLNHHWIK</sequence>